<dbReference type="VEuPathDB" id="FungiDB:UREG_04344"/>
<dbReference type="OMA" id="TKSMEYH"/>
<evidence type="ECO:0000256" key="1">
    <source>
        <dbReference type="SAM" id="MobiDB-lite"/>
    </source>
</evidence>
<keyword evidence="3" id="KW-1185">Reference proteome</keyword>
<proteinExistence type="predicted"/>
<dbReference type="EMBL" id="CH476616">
    <property type="protein sequence ID" value="EEP79498.1"/>
    <property type="molecule type" value="Genomic_DNA"/>
</dbReference>
<protein>
    <recommendedName>
        <fullName evidence="4">Spo12-like protein</fullName>
    </recommendedName>
</protein>
<dbReference type="GeneID" id="8438330"/>
<dbReference type="RefSeq" id="XP_002544827.1">
    <property type="nucleotide sequence ID" value="XM_002544781.1"/>
</dbReference>
<sequence length="119" mass="12929">MAANATSPSKSLPLSDKSTNVFLPSPAKASNEDKAATKKSLEHHRQVLREKLQEGSLKAPGHYVSPSDNIMSPCTKRLTDMKVKMLKNMKPQALFAKTIAKKSYEKMSSEDPNNGGNAA</sequence>
<evidence type="ECO:0000313" key="2">
    <source>
        <dbReference type="EMBL" id="EEP79498.1"/>
    </source>
</evidence>
<dbReference type="InterPro" id="IPR007727">
    <property type="entry name" value="Spo12"/>
</dbReference>
<feature type="compositionally biased region" description="Basic and acidic residues" evidence="1">
    <location>
        <begin position="30"/>
        <end position="53"/>
    </location>
</feature>
<dbReference type="Pfam" id="PF05032">
    <property type="entry name" value="Spo12"/>
    <property type="match status" value="1"/>
</dbReference>
<evidence type="ECO:0008006" key="4">
    <source>
        <dbReference type="Google" id="ProtNLM"/>
    </source>
</evidence>
<dbReference type="InParanoid" id="C4JND8"/>
<organism evidence="2 3">
    <name type="scientific">Uncinocarpus reesii (strain UAMH 1704)</name>
    <dbReference type="NCBI Taxonomy" id="336963"/>
    <lineage>
        <taxon>Eukaryota</taxon>
        <taxon>Fungi</taxon>
        <taxon>Dikarya</taxon>
        <taxon>Ascomycota</taxon>
        <taxon>Pezizomycotina</taxon>
        <taxon>Eurotiomycetes</taxon>
        <taxon>Eurotiomycetidae</taxon>
        <taxon>Onygenales</taxon>
        <taxon>Onygenaceae</taxon>
        <taxon>Uncinocarpus</taxon>
    </lineage>
</organism>
<name>C4JND8_UNCRE</name>
<reference evidence="3" key="1">
    <citation type="journal article" date="2009" name="Genome Res.">
        <title>Comparative genomic analyses of the human fungal pathogens Coccidioides and their relatives.</title>
        <authorList>
            <person name="Sharpton T.J."/>
            <person name="Stajich J.E."/>
            <person name="Rounsley S.D."/>
            <person name="Gardner M.J."/>
            <person name="Wortman J.R."/>
            <person name="Jordar V.S."/>
            <person name="Maiti R."/>
            <person name="Kodira C.D."/>
            <person name="Neafsey D.E."/>
            <person name="Zeng Q."/>
            <person name="Hung C.-Y."/>
            <person name="McMahan C."/>
            <person name="Muszewska A."/>
            <person name="Grynberg M."/>
            <person name="Mandel M.A."/>
            <person name="Kellner E.M."/>
            <person name="Barker B.M."/>
            <person name="Galgiani J.N."/>
            <person name="Orbach M.J."/>
            <person name="Kirkland T.N."/>
            <person name="Cole G.T."/>
            <person name="Henn M.R."/>
            <person name="Birren B.W."/>
            <person name="Taylor J.W."/>
        </authorList>
    </citation>
    <scope>NUCLEOTIDE SEQUENCE [LARGE SCALE GENOMIC DNA]</scope>
    <source>
        <strain evidence="3">UAMH 1704</strain>
    </source>
</reference>
<feature type="compositionally biased region" description="Low complexity" evidence="1">
    <location>
        <begin position="1"/>
        <end position="19"/>
    </location>
</feature>
<accession>C4JND8</accession>
<dbReference type="KEGG" id="ure:UREG_04344"/>
<dbReference type="HOGENOM" id="CLU_132226_1_0_1"/>
<evidence type="ECO:0000313" key="3">
    <source>
        <dbReference type="Proteomes" id="UP000002058"/>
    </source>
</evidence>
<dbReference type="AlphaFoldDB" id="C4JND8"/>
<gene>
    <name evidence="2" type="ORF">UREG_04344</name>
</gene>
<dbReference type="STRING" id="336963.C4JND8"/>
<feature type="region of interest" description="Disordered" evidence="1">
    <location>
        <begin position="1"/>
        <end position="70"/>
    </location>
</feature>
<dbReference type="OrthoDB" id="5578329at2759"/>
<dbReference type="eggNOG" id="ENOG502SBH5">
    <property type="taxonomic scope" value="Eukaryota"/>
</dbReference>
<dbReference type="Proteomes" id="UP000002058">
    <property type="component" value="Unassembled WGS sequence"/>
</dbReference>